<dbReference type="Gene3D" id="2.40.128.110">
    <property type="entry name" value="Lipid/polyisoprenoid-binding, YceI-like"/>
    <property type="match status" value="1"/>
</dbReference>
<evidence type="ECO:0000313" key="2">
    <source>
        <dbReference type="EMBL" id="MCU7547834.1"/>
    </source>
</evidence>
<protein>
    <recommendedName>
        <fullName evidence="1">Lipid/polyisoprenoid-binding YceI-like domain-containing protein</fullName>
    </recommendedName>
</protein>
<evidence type="ECO:0000259" key="1">
    <source>
        <dbReference type="Pfam" id="PF04264"/>
    </source>
</evidence>
<feature type="domain" description="Lipid/polyisoprenoid-binding YceI-like" evidence="1">
    <location>
        <begin position="42"/>
        <end position="190"/>
    </location>
</feature>
<reference evidence="2" key="2">
    <citation type="submission" date="2023-04" db="EMBL/GenBank/DDBJ databases">
        <title>Paracnuella aquatica gen. nov., sp. nov., a member of the family Chitinophagaceae isolated from a hot spring.</title>
        <authorList>
            <person name="Wang C."/>
        </authorList>
    </citation>
    <scope>NUCLEOTIDE SEQUENCE</scope>
    <source>
        <strain evidence="2">LB-8</strain>
    </source>
</reference>
<dbReference type="Proteomes" id="UP001155483">
    <property type="component" value="Unassembled WGS sequence"/>
</dbReference>
<accession>A0A9X2XRZ0</accession>
<gene>
    <name evidence="2" type="ORF">OCK74_01855</name>
</gene>
<dbReference type="AlphaFoldDB" id="A0A9X2XRZ0"/>
<reference evidence="2" key="1">
    <citation type="submission" date="2022-09" db="EMBL/GenBank/DDBJ databases">
        <authorList>
            <person name="Yuan C."/>
            <person name="Ke Z."/>
        </authorList>
    </citation>
    <scope>NUCLEOTIDE SEQUENCE</scope>
    <source>
        <strain evidence="2">LB-8</strain>
    </source>
</reference>
<dbReference type="Pfam" id="PF04264">
    <property type="entry name" value="YceI"/>
    <property type="match status" value="1"/>
</dbReference>
<dbReference type="InterPro" id="IPR036761">
    <property type="entry name" value="TTHA0802/YceI-like_sf"/>
</dbReference>
<dbReference type="InterPro" id="IPR007372">
    <property type="entry name" value="Lipid/polyisoprenoid-bd_YceI"/>
</dbReference>
<proteinExistence type="predicted"/>
<dbReference type="EMBL" id="JAOTIF010000001">
    <property type="protein sequence ID" value="MCU7547834.1"/>
    <property type="molecule type" value="Genomic_DNA"/>
</dbReference>
<name>A0A9X2XRZ0_9BACT</name>
<keyword evidence="3" id="KW-1185">Reference proteome</keyword>
<comment type="caution">
    <text evidence="2">The sequence shown here is derived from an EMBL/GenBank/DDBJ whole genome shotgun (WGS) entry which is preliminary data.</text>
</comment>
<organism evidence="2 3">
    <name type="scientific">Paraflavisolibacter caeni</name>
    <dbReference type="NCBI Taxonomy" id="2982496"/>
    <lineage>
        <taxon>Bacteria</taxon>
        <taxon>Pseudomonadati</taxon>
        <taxon>Bacteroidota</taxon>
        <taxon>Chitinophagia</taxon>
        <taxon>Chitinophagales</taxon>
        <taxon>Chitinophagaceae</taxon>
        <taxon>Paraflavisolibacter</taxon>
    </lineage>
</organism>
<evidence type="ECO:0000313" key="3">
    <source>
        <dbReference type="Proteomes" id="UP001155483"/>
    </source>
</evidence>
<sequence length="195" mass="21868">MKWLIILLTMFAGFNKAGDNENVKIWTVGKESKISILGSSNVNTFTFDIKEYSGKDTLVLLAQQAQAVFKKGTVHLPVNDFKNSNPFLTKDFRKIIKSKIHPDILMNFRRLNSLPDAGAKSERITADVDITLAGKTKTIRIMLMATRSGEFIYLKGAEKLFFTDFDLAAPENIMGFINVNNDLTVNFQLALKVLS</sequence>
<dbReference type="SUPFAM" id="SSF101874">
    <property type="entry name" value="YceI-like"/>
    <property type="match status" value="1"/>
</dbReference>
<dbReference type="RefSeq" id="WP_279295279.1">
    <property type="nucleotide sequence ID" value="NZ_JAOTIF010000001.1"/>
</dbReference>